<dbReference type="InterPro" id="IPR013809">
    <property type="entry name" value="ENTH"/>
</dbReference>
<evidence type="ECO:0000256" key="2">
    <source>
        <dbReference type="ARBA" id="ARBA00004496"/>
    </source>
</evidence>
<evidence type="ECO:0000256" key="8">
    <source>
        <dbReference type="SAM" id="MobiDB-lite"/>
    </source>
</evidence>
<evidence type="ECO:0000256" key="3">
    <source>
        <dbReference type="ARBA" id="ARBA00010130"/>
    </source>
</evidence>
<evidence type="ECO:0000313" key="11">
    <source>
        <dbReference type="Proteomes" id="UP001165063"/>
    </source>
</evidence>
<dbReference type="GO" id="GO:0007015">
    <property type="term" value="P:actin filament organization"/>
    <property type="evidence" value="ECO:0007669"/>
    <property type="project" value="TreeGrafter"/>
</dbReference>
<dbReference type="PANTHER" id="PTHR12276:SF110">
    <property type="entry name" value="EPSIN-1-RELATED"/>
    <property type="match status" value="1"/>
</dbReference>
<dbReference type="InterPro" id="IPR008942">
    <property type="entry name" value="ENTH_VHS"/>
</dbReference>
<dbReference type="CDD" id="cd16991">
    <property type="entry name" value="ENTH_Ent1_Ent2"/>
    <property type="match status" value="1"/>
</dbReference>
<dbReference type="SMART" id="SM00273">
    <property type="entry name" value="ENTH"/>
    <property type="match status" value="1"/>
</dbReference>
<evidence type="ECO:0000256" key="7">
    <source>
        <dbReference type="SAM" id="Coils"/>
    </source>
</evidence>
<evidence type="ECO:0000313" key="10">
    <source>
        <dbReference type="EMBL" id="GMG20614.1"/>
    </source>
</evidence>
<evidence type="ECO:0000259" key="9">
    <source>
        <dbReference type="PROSITE" id="PS50942"/>
    </source>
</evidence>
<comment type="similarity">
    <text evidence="3">Belongs to the epsin family.</text>
</comment>
<evidence type="ECO:0000256" key="1">
    <source>
        <dbReference type="ARBA" id="ARBA00004170"/>
    </source>
</evidence>
<name>A0A9W6YRN8_AMBMO</name>
<reference evidence="10" key="1">
    <citation type="submission" date="2023-04" db="EMBL/GenBank/DDBJ databases">
        <title>Ambrosiozyma monospora NBRC 1965.</title>
        <authorList>
            <person name="Ichikawa N."/>
            <person name="Sato H."/>
            <person name="Tonouchi N."/>
        </authorList>
    </citation>
    <scope>NUCLEOTIDE SEQUENCE</scope>
    <source>
        <strain evidence="10">NBRC 1965</strain>
    </source>
</reference>
<keyword evidence="4" id="KW-0963">Cytoplasm</keyword>
<feature type="region of interest" description="Disordered" evidence="8">
    <location>
        <begin position="143"/>
        <end position="200"/>
    </location>
</feature>
<keyword evidence="6" id="KW-0446">Lipid-binding</keyword>
<dbReference type="SMART" id="SM00726">
    <property type="entry name" value="UIM"/>
    <property type="match status" value="2"/>
</dbReference>
<dbReference type="GO" id="GO:0006897">
    <property type="term" value="P:endocytosis"/>
    <property type="evidence" value="ECO:0007669"/>
    <property type="project" value="TreeGrafter"/>
</dbReference>
<dbReference type="PANTHER" id="PTHR12276">
    <property type="entry name" value="EPSIN/ENT-RELATED"/>
    <property type="match status" value="1"/>
</dbReference>
<evidence type="ECO:0000256" key="5">
    <source>
        <dbReference type="ARBA" id="ARBA00022553"/>
    </source>
</evidence>
<dbReference type="SUPFAM" id="SSF48464">
    <property type="entry name" value="ENTH/VHS domain"/>
    <property type="match status" value="1"/>
</dbReference>
<dbReference type="GO" id="GO:0005543">
    <property type="term" value="F:phospholipid binding"/>
    <property type="evidence" value="ECO:0007669"/>
    <property type="project" value="TreeGrafter"/>
</dbReference>
<protein>
    <submittedName>
        <fullName evidence="10">Unnamed protein product</fullName>
    </submittedName>
</protein>
<proteinExistence type="inferred from homology"/>
<dbReference type="GO" id="GO:0030125">
    <property type="term" value="C:clathrin vesicle coat"/>
    <property type="evidence" value="ECO:0007669"/>
    <property type="project" value="TreeGrafter"/>
</dbReference>
<feature type="compositionally biased region" description="Basic and acidic residues" evidence="8">
    <location>
        <begin position="143"/>
        <end position="164"/>
    </location>
</feature>
<feature type="region of interest" description="Disordered" evidence="8">
    <location>
        <begin position="490"/>
        <end position="509"/>
    </location>
</feature>
<evidence type="ECO:0000256" key="4">
    <source>
        <dbReference type="ARBA" id="ARBA00022490"/>
    </source>
</evidence>
<feature type="domain" description="ENTH" evidence="9">
    <location>
        <begin position="11"/>
        <end position="143"/>
    </location>
</feature>
<feature type="coiled-coil region" evidence="7">
    <location>
        <begin position="277"/>
        <end position="317"/>
    </location>
</feature>
<dbReference type="PROSITE" id="PS50330">
    <property type="entry name" value="UIM"/>
    <property type="match status" value="1"/>
</dbReference>
<accession>A0A9W6YRN8</accession>
<gene>
    <name evidence="10" type="ORF">Amon01_000136400</name>
</gene>
<keyword evidence="11" id="KW-1185">Reference proteome</keyword>
<dbReference type="PROSITE" id="PS50942">
    <property type="entry name" value="ENTH"/>
    <property type="match status" value="1"/>
</dbReference>
<feature type="compositionally biased region" description="Basic and acidic residues" evidence="8">
    <location>
        <begin position="172"/>
        <end position="190"/>
    </location>
</feature>
<dbReference type="AlphaFoldDB" id="A0A9W6YRN8"/>
<dbReference type="Proteomes" id="UP001165063">
    <property type="component" value="Unassembled WGS sequence"/>
</dbReference>
<evidence type="ECO:0000256" key="6">
    <source>
        <dbReference type="ARBA" id="ARBA00023121"/>
    </source>
</evidence>
<dbReference type="GO" id="GO:0005768">
    <property type="term" value="C:endosome"/>
    <property type="evidence" value="ECO:0007669"/>
    <property type="project" value="TreeGrafter"/>
</dbReference>
<organism evidence="10 11">
    <name type="scientific">Ambrosiozyma monospora</name>
    <name type="common">Yeast</name>
    <name type="synonym">Endomycopsis monosporus</name>
    <dbReference type="NCBI Taxonomy" id="43982"/>
    <lineage>
        <taxon>Eukaryota</taxon>
        <taxon>Fungi</taxon>
        <taxon>Dikarya</taxon>
        <taxon>Ascomycota</taxon>
        <taxon>Saccharomycotina</taxon>
        <taxon>Pichiomycetes</taxon>
        <taxon>Pichiales</taxon>
        <taxon>Pichiaceae</taxon>
        <taxon>Ambrosiozyma</taxon>
    </lineage>
</organism>
<dbReference type="GO" id="GO:0030276">
    <property type="term" value="F:clathrin binding"/>
    <property type="evidence" value="ECO:0007669"/>
    <property type="project" value="TreeGrafter"/>
</dbReference>
<keyword evidence="5" id="KW-0597">Phosphoprotein</keyword>
<comment type="subcellular location">
    <subcellularLocation>
        <location evidence="2">Cytoplasm</location>
    </subcellularLocation>
    <subcellularLocation>
        <location evidence="1">Membrane</location>
        <topology evidence="1">Peripheral membrane protein</topology>
    </subcellularLocation>
</comment>
<keyword evidence="7" id="KW-0175">Coiled coil</keyword>
<dbReference type="FunFam" id="1.25.40.90:FF:000006">
    <property type="entry name" value="Clathrin interactor 1"/>
    <property type="match status" value="1"/>
</dbReference>
<dbReference type="InterPro" id="IPR003903">
    <property type="entry name" value="UIM_dom"/>
</dbReference>
<dbReference type="OrthoDB" id="4033880at2759"/>
<dbReference type="Pfam" id="PF01417">
    <property type="entry name" value="ENTH"/>
    <property type="match status" value="1"/>
</dbReference>
<dbReference type="GO" id="GO:0005886">
    <property type="term" value="C:plasma membrane"/>
    <property type="evidence" value="ECO:0007669"/>
    <property type="project" value="TreeGrafter"/>
</dbReference>
<dbReference type="EMBL" id="BSXU01000414">
    <property type="protein sequence ID" value="GMG20614.1"/>
    <property type="molecule type" value="Genomic_DNA"/>
</dbReference>
<comment type="caution">
    <text evidence="10">The sequence shown here is derived from an EMBL/GenBank/DDBJ whole genome shotgun (WGS) entry which is preliminary data.</text>
</comment>
<sequence length="509" mass="56825">MAGKVMRSIKNVANGYSSVQIMVRDATCNDPTGPSTAQMADVANHTYDNGEFLEVMDIIDRRLNDKGKNWRHVAKSLTLLDYLVRYGSDEVVLWAKANLYIIKTLREFQAEDSTGRDQGTIIRVKAKELTSLLKDDERLRQERDVARQRMADRRRNRREGRPQAEEPEYDTDLQKALDESRQTAEEEERRRRGQGGDDDSLERAIQLSLEEEELRKKNQNLLDLDDDTPVQPPQVLGFYGQPQQQQDQGQIIGYDMYGNPVYANQAMATGYLSNAYSDLAQQQAAQQQAQAQQLAAQQQAQAQAQQLAAQQQQAALQQQYYLQQQQLYQQQVAAAQQQALLQQQQQFQQQQVPLKTGSNNPFAMNAQATQQPVQVAQQPQQQQVPLPAQQEPLKQTPTGIQKMNERYSELNQLLATGTGTDTFGNTGETRLPAQHTKTGTFINSQGTGYRQETNGNQANPFLGTQYTGIPATGIVPAYTGYGFGNQPLAASASAPNSQGQRVGGSLIDL</sequence>
<dbReference type="Gene3D" id="1.25.40.90">
    <property type="match status" value="1"/>
</dbReference>